<protein>
    <submittedName>
        <fullName evidence="1">Uncharacterized protein</fullName>
    </submittedName>
</protein>
<proteinExistence type="predicted"/>
<name>A0A0L9VES0_PHAAN</name>
<dbReference type="Proteomes" id="UP000053144">
    <property type="component" value="Chromosome 9"/>
</dbReference>
<dbReference type="EMBL" id="CM003379">
    <property type="protein sequence ID" value="KOM53427.1"/>
    <property type="molecule type" value="Genomic_DNA"/>
</dbReference>
<evidence type="ECO:0000313" key="1">
    <source>
        <dbReference type="EMBL" id="KOM53427.1"/>
    </source>
</evidence>
<dbReference type="Gramene" id="KOM53427">
    <property type="protein sequence ID" value="KOM53427"/>
    <property type="gene ID" value="LR48_Vigan09g208600"/>
</dbReference>
<accession>A0A0L9VES0</accession>
<sequence length="181" mass="20381">MKAGPTLVQGDEMDKHILKAIKITWSPLIHIINTDVWTSYNDWKVIEFECNFTSYLCTVLRARSKQRIEAANNPMHVCLNGIFATWKKGGFPPSMPYSTLVLLVLLQDLHDLANQRTRVEQNTAEMRMFAVKSQSNETLPARSLFAAPKETAPPLLSLALPPLFPLPVLPSFSQLLSATRF</sequence>
<dbReference type="AlphaFoldDB" id="A0A0L9VES0"/>
<organism evidence="1 2">
    <name type="scientific">Phaseolus angularis</name>
    <name type="common">Azuki bean</name>
    <name type="synonym">Vigna angularis</name>
    <dbReference type="NCBI Taxonomy" id="3914"/>
    <lineage>
        <taxon>Eukaryota</taxon>
        <taxon>Viridiplantae</taxon>
        <taxon>Streptophyta</taxon>
        <taxon>Embryophyta</taxon>
        <taxon>Tracheophyta</taxon>
        <taxon>Spermatophyta</taxon>
        <taxon>Magnoliopsida</taxon>
        <taxon>eudicotyledons</taxon>
        <taxon>Gunneridae</taxon>
        <taxon>Pentapetalae</taxon>
        <taxon>rosids</taxon>
        <taxon>fabids</taxon>
        <taxon>Fabales</taxon>
        <taxon>Fabaceae</taxon>
        <taxon>Papilionoideae</taxon>
        <taxon>50 kb inversion clade</taxon>
        <taxon>NPAAA clade</taxon>
        <taxon>indigoferoid/millettioid clade</taxon>
        <taxon>Phaseoleae</taxon>
        <taxon>Vigna</taxon>
    </lineage>
</organism>
<evidence type="ECO:0000313" key="2">
    <source>
        <dbReference type="Proteomes" id="UP000053144"/>
    </source>
</evidence>
<gene>
    <name evidence="1" type="ORF">LR48_Vigan09g208600</name>
</gene>
<reference evidence="2" key="1">
    <citation type="journal article" date="2015" name="Proc. Natl. Acad. Sci. U.S.A.">
        <title>Genome sequencing of adzuki bean (Vigna angularis) provides insight into high starch and low fat accumulation and domestication.</title>
        <authorList>
            <person name="Yang K."/>
            <person name="Tian Z."/>
            <person name="Chen C."/>
            <person name="Luo L."/>
            <person name="Zhao B."/>
            <person name="Wang Z."/>
            <person name="Yu L."/>
            <person name="Li Y."/>
            <person name="Sun Y."/>
            <person name="Li W."/>
            <person name="Chen Y."/>
            <person name="Li Y."/>
            <person name="Zhang Y."/>
            <person name="Ai D."/>
            <person name="Zhao J."/>
            <person name="Shang C."/>
            <person name="Ma Y."/>
            <person name="Wu B."/>
            <person name="Wang M."/>
            <person name="Gao L."/>
            <person name="Sun D."/>
            <person name="Zhang P."/>
            <person name="Guo F."/>
            <person name="Wang W."/>
            <person name="Li Y."/>
            <person name="Wang J."/>
            <person name="Varshney R.K."/>
            <person name="Wang J."/>
            <person name="Ling H.Q."/>
            <person name="Wan P."/>
        </authorList>
    </citation>
    <scope>NUCLEOTIDE SEQUENCE</scope>
    <source>
        <strain evidence="2">cv. Jingnong 6</strain>
    </source>
</reference>